<dbReference type="GO" id="GO:0016020">
    <property type="term" value="C:membrane"/>
    <property type="evidence" value="ECO:0007669"/>
    <property type="project" value="UniProtKB-SubCell"/>
</dbReference>
<dbReference type="EMBL" id="VUJW01000001">
    <property type="protein sequence ID" value="KAA1429126.1"/>
    <property type="molecule type" value="Genomic_DNA"/>
</dbReference>
<dbReference type="RefSeq" id="WP_149748748.1">
    <property type="nucleotide sequence ID" value="NZ_VUJW01000001.1"/>
</dbReference>
<evidence type="ECO:0000313" key="6">
    <source>
        <dbReference type="Proteomes" id="UP000324351"/>
    </source>
</evidence>
<evidence type="ECO:0000313" key="5">
    <source>
        <dbReference type="EMBL" id="KAA1429126.1"/>
    </source>
</evidence>
<reference evidence="5 6" key="2">
    <citation type="submission" date="2019-09" db="EMBL/GenBank/DDBJ databases">
        <authorList>
            <person name="Jin C."/>
        </authorList>
    </citation>
    <scope>NUCLEOTIDE SEQUENCE [LARGE SCALE GENOMIC DNA]</scope>
    <source>
        <strain evidence="5 6">BN140041</strain>
    </source>
</reference>
<dbReference type="PANTHER" id="PTHR37042:SF4">
    <property type="entry name" value="OUTER MEMBRANE PROTEIN RV1973"/>
    <property type="match status" value="1"/>
</dbReference>
<evidence type="ECO:0000256" key="4">
    <source>
        <dbReference type="SAM" id="Phobius"/>
    </source>
</evidence>
<keyword evidence="2 4" id="KW-0472">Membrane</keyword>
<keyword evidence="6" id="KW-1185">Reference proteome</keyword>
<accession>A0A5B1M9L1</accession>
<feature type="transmembrane region" description="Helical" evidence="4">
    <location>
        <begin position="89"/>
        <end position="110"/>
    </location>
</feature>
<reference evidence="5 6" key="1">
    <citation type="submission" date="2019-09" db="EMBL/GenBank/DDBJ databases">
        <title>Nocardioides panacisoli sp. nov., isolated from the soil of a ginseng field.</title>
        <authorList>
            <person name="Cho C."/>
        </authorList>
    </citation>
    <scope>NUCLEOTIDE SEQUENCE [LARGE SCALE GENOMIC DNA]</scope>
    <source>
        <strain evidence="5 6">BN140041</strain>
    </source>
</reference>
<name>A0A5B1M9L1_9ACTN</name>
<proteinExistence type="predicted"/>
<evidence type="ECO:0000256" key="2">
    <source>
        <dbReference type="ARBA" id="ARBA00023136"/>
    </source>
</evidence>
<comment type="subcellular location">
    <subcellularLocation>
        <location evidence="1">Membrane</location>
    </subcellularLocation>
</comment>
<dbReference type="AlphaFoldDB" id="A0A5B1M9L1"/>
<dbReference type="PANTHER" id="PTHR37042">
    <property type="entry name" value="OUTER MEMBRANE PROTEIN RV1973"/>
    <property type="match status" value="1"/>
</dbReference>
<feature type="region of interest" description="Disordered" evidence="3">
    <location>
        <begin position="1"/>
        <end position="76"/>
    </location>
</feature>
<protein>
    <recommendedName>
        <fullName evidence="7">Mce-associated membrane protein</fullName>
    </recommendedName>
</protein>
<feature type="compositionally biased region" description="Low complexity" evidence="3">
    <location>
        <begin position="41"/>
        <end position="51"/>
    </location>
</feature>
<organism evidence="5 6">
    <name type="scientific">Nocardioides antri</name>
    <dbReference type="NCBI Taxonomy" id="2607659"/>
    <lineage>
        <taxon>Bacteria</taxon>
        <taxon>Bacillati</taxon>
        <taxon>Actinomycetota</taxon>
        <taxon>Actinomycetes</taxon>
        <taxon>Propionibacteriales</taxon>
        <taxon>Nocardioidaceae</taxon>
        <taxon>Nocardioides</taxon>
    </lineage>
</organism>
<sequence length="273" mass="29338">MSKPAPRRPSRTTTPRPRKIAGRDVSPADAVEPAEAPPAEAPEATQTPRPAGTSERPRPRPQTKQARDEVDAPAGDGSDALASTRLFRALLVLVGVLVVVLVLQGLWFYLLGRTDDDRAPAADSSTSEDGEYVPISVTSGRPVVLTQLAVQEGVEAAAAAAQIMFSRDYQTYDEGVDNAVTLMTESFAEQYRGTAADVRRESIQAKTVVQIRVVAQGVVRTTDTELEALVFLNQYTTNGGEGPGATTTYTPYRALLKMVHTDKGWLVDGVDTK</sequence>
<keyword evidence="4" id="KW-0812">Transmembrane</keyword>
<evidence type="ECO:0000256" key="1">
    <source>
        <dbReference type="ARBA" id="ARBA00004370"/>
    </source>
</evidence>
<evidence type="ECO:0000256" key="3">
    <source>
        <dbReference type="SAM" id="MobiDB-lite"/>
    </source>
</evidence>
<gene>
    <name evidence="5" type="ORF">F0U47_02715</name>
</gene>
<comment type="caution">
    <text evidence="5">The sequence shown here is derived from an EMBL/GenBank/DDBJ whole genome shotgun (WGS) entry which is preliminary data.</text>
</comment>
<feature type="compositionally biased region" description="Basic residues" evidence="3">
    <location>
        <begin position="1"/>
        <end position="20"/>
    </location>
</feature>
<keyword evidence="4" id="KW-1133">Transmembrane helix</keyword>
<dbReference type="Proteomes" id="UP000324351">
    <property type="component" value="Unassembled WGS sequence"/>
</dbReference>
<evidence type="ECO:0008006" key="7">
    <source>
        <dbReference type="Google" id="ProtNLM"/>
    </source>
</evidence>